<dbReference type="PANTHER" id="PTHR37507:SF2">
    <property type="entry name" value="SPORULATION PROTEIN YDCC"/>
    <property type="match status" value="1"/>
</dbReference>
<dbReference type="EMBL" id="HE804045">
    <property type="protein sequence ID" value="CCH28166.1"/>
    <property type="molecule type" value="Genomic_DNA"/>
</dbReference>
<dbReference type="AlphaFoldDB" id="K0JQZ8"/>
<protein>
    <recommendedName>
        <fullName evidence="3">MucB/RseB N-terminal domain-containing protein</fullName>
    </recommendedName>
</protein>
<evidence type="ECO:0008006" key="3">
    <source>
        <dbReference type="Google" id="ProtNLM"/>
    </source>
</evidence>
<dbReference type="eggNOG" id="COG2834">
    <property type="taxonomic scope" value="Bacteria"/>
</dbReference>
<dbReference type="Pfam" id="PF09865">
    <property type="entry name" value="DUF2092"/>
    <property type="match status" value="1"/>
</dbReference>
<dbReference type="Gene3D" id="2.50.20.10">
    <property type="entry name" value="Lipoprotein localisation LolA/LolB/LppX"/>
    <property type="match status" value="1"/>
</dbReference>
<reference evidence="1 2" key="1">
    <citation type="journal article" date="2012" name="BMC Genomics">
        <title>Complete genome sequence of Saccharothrix espanaensis DSM 44229T and comparison to the other completely sequenced Pseudonocardiaceae.</title>
        <authorList>
            <person name="Strobel T."/>
            <person name="Al-Dilaimi A."/>
            <person name="Blom J."/>
            <person name="Gessner A."/>
            <person name="Kalinowski J."/>
            <person name="Luzhetska M."/>
            <person name="Puhler A."/>
            <person name="Szczepanowski R."/>
            <person name="Bechthold A."/>
            <person name="Ruckert C."/>
        </authorList>
    </citation>
    <scope>NUCLEOTIDE SEQUENCE [LARGE SCALE GENOMIC DNA]</scope>
    <source>
        <strain evidence="2">ATCC 51144 / DSM 44229 / JCM 9112 / NBRC 15066 / NRRL 15764</strain>
    </source>
</reference>
<dbReference type="STRING" id="1179773.BN6_08370"/>
<proteinExistence type="predicted"/>
<keyword evidence="2" id="KW-1185">Reference proteome</keyword>
<evidence type="ECO:0000313" key="2">
    <source>
        <dbReference type="Proteomes" id="UP000006281"/>
    </source>
</evidence>
<organism evidence="1 2">
    <name type="scientific">Saccharothrix espanaensis (strain ATCC 51144 / DSM 44229 / JCM 9112 / NBRC 15066 / NRRL 15764)</name>
    <dbReference type="NCBI Taxonomy" id="1179773"/>
    <lineage>
        <taxon>Bacteria</taxon>
        <taxon>Bacillati</taxon>
        <taxon>Actinomycetota</taxon>
        <taxon>Actinomycetes</taxon>
        <taxon>Pseudonocardiales</taxon>
        <taxon>Pseudonocardiaceae</taxon>
        <taxon>Saccharothrix</taxon>
    </lineage>
</organism>
<dbReference type="InterPro" id="IPR019207">
    <property type="entry name" value="DUF2092"/>
</dbReference>
<accession>K0JQZ8</accession>
<gene>
    <name evidence="1" type="ordered locus">BN6_08370</name>
</gene>
<evidence type="ECO:0000313" key="1">
    <source>
        <dbReference type="EMBL" id="CCH28166.1"/>
    </source>
</evidence>
<dbReference type="PANTHER" id="PTHR37507">
    <property type="entry name" value="SPORULATION PROTEIN YDCC"/>
    <property type="match status" value="1"/>
</dbReference>
<dbReference type="PATRIC" id="fig|1179773.3.peg.842"/>
<dbReference type="InterPro" id="IPR029046">
    <property type="entry name" value="LolA/LolB/LppX"/>
</dbReference>
<dbReference type="RefSeq" id="WP_015098280.1">
    <property type="nucleotide sequence ID" value="NC_019673.1"/>
</dbReference>
<dbReference type="InterPro" id="IPR052944">
    <property type="entry name" value="Sporulation_related"/>
</dbReference>
<dbReference type="OrthoDB" id="4822274at2"/>
<dbReference type="HOGENOM" id="CLU_057675_0_0_11"/>
<dbReference type="SUPFAM" id="SSF89392">
    <property type="entry name" value="Prokaryotic lipoproteins and lipoprotein localization factors"/>
    <property type="match status" value="1"/>
</dbReference>
<dbReference type="BioCyc" id="SESP1179773:BN6_RS04125-MONOMER"/>
<name>K0JQZ8_SACES</name>
<dbReference type="KEGG" id="sesp:BN6_08370"/>
<sequence length="376" mass="38917">MNRKRVTVVAAAFGVVAGAAGLGVLALPAGAGPAPVLPDVSAESLVESVLTAKPAAFGGAVEVNNDLGIPALAGLPQLSDGESKLRMWTDGEGRVRVQLPAGDSERTFVDDGQTGWLWNSADQTVTKLPHGSVQEPKIDLDPGEGQQLPPDPVSLSREVVAKVKEFSDVTVDGTARVAGRPTYELVLTPKPTERTVLREVRVAIDSELRIPLRVAVLTNGTNNPAVQVGFADLTVGPQDAALFSFTPPAGAKVEQPEVKGPNDEEKKLAEGLLAEAAPQVHGEGWDVVLTAKVPAAALSALANGQPSGDRPGHGERPEGVDVQSLLKQLGKQVSGPWGSGTLITTRVGGVLLADDGRVALGPVPEQVLTEAIAQVK</sequence>
<dbReference type="Proteomes" id="UP000006281">
    <property type="component" value="Chromosome"/>
</dbReference>